<sequence>MRQRLALLIAAAILLPVGVAAPAAGSAPAAPAAPAAAPLAAAGTAQRIAKLTGPGSMNATDTKWQLKATDLGIMWDNGAGQILTAFGDTFGNGWTGPGGGVGNGATIDWRCNTLVRSTDRELADGMTFDNAVLDRAGHAGTLLPCKQINFDEMTVIPTAGVSVGNRQYLHYMSVRNWGEPGRWYTNHSGIAYSDNNGQTWVKHPTARWNNTPAWDNRFQMGAFLRERGFVYLVGTPNGRFGSAYLARVPEAQVLDPAAWRYWNGSTWVTDQWASAVIAPGPVSEVSVQYSRYLGKYVMAYLNESRAAIVLRTAPSITGPWGPEEVIATGAAYPGLYGAFLHPWSAASNSPWLYFTMSQWDPYNVYLMRVRLTGGGMFAGSDTDVTGDGKDDLVTFTQNGLADSYVAASSGGGFGPGVKWHDFFAPAGETPLTGDVDGDGRADAITFVHGNGDVYVARSTGTGFGPGVKWHDWFALGNEIPAVGDVDGDGRDDIVTFTHDAAADVYVALSTGTSFSGTTVKWHEFFAPAGEFPALGDVDGDGRDDLITFTQGPASAADVIVSLSTGTGFGPAAKWHDLFAVGSESPRVGDVNGDGRADIVTFTCNADADVYAAVSNGSAFVGTTVKWNDFFCTAGEFPYLADVNGDGKDDIVVFTGDPLNDVYVGLSTGTGFLGGAKWHDFFGLTGETAF</sequence>
<dbReference type="InterPro" id="IPR025442">
    <property type="entry name" value="DUF4185"/>
</dbReference>
<protein>
    <recommendedName>
        <fullName evidence="3">DUF4185 domain-containing protein</fullName>
    </recommendedName>
</protein>
<accession>A0A8J3P8R6</accession>
<dbReference type="Proteomes" id="UP000630887">
    <property type="component" value="Unassembled WGS sequence"/>
</dbReference>
<dbReference type="Pfam" id="PF13517">
    <property type="entry name" value="FG-GAP_3"/>
    <property type="match status" value="2"/>
</dbReference>
<evidence type="ECO:0000259" key="3">
    <source>
        <dbReference type="Pfam" id="PF13810"/>
    </source>
</evidence>
<dbReference type="PANTHER" id="PTHR46580:SF2">
    <property type="entry name" value="MAM DOMAIN-CONTAINING PROTEIN"/>
    <property type="match status" value="1"/>
</dbReference>
<name>A0A8J3P8R6_9ACTN</name>
<keyword evidence="1 2" id="KW-0732">Signal</keyword>
<feature type="signal peptide" evidence="2">
    <location>
        <begin position="1"/>
        <end position="29"/>
    </location>
</feature>
<dbReference type="EMBL" id="BONI01000019">
    <property type="protein sequence ID" value="GIG05981.1"/>
    <property type="molecule type" value="Genomic_DNA"/>
</dbReference>
<organism evidence="4 5">
    <name type="scientific">Catellatospora coxensis</name>
    <dbReference type="NCBI Taxonomy" id="310354"/>
    <lineage>
        <taxon>Bacteria</taxon>
        <taxon>Bacillati</taxon>
        <taxon>Actinomycetota</taxon>
        <taxon>Actinomycetes</taxon>
        <taxon>Micromonosporales</taxon>
        <taxon>Micromonosporaceae</taxon>
        <taxon>Catellatospora</taxon>
    </lineage>
</organism>
<evidence type="ECO:0000256" key="2">
    <source>
        <dbReference type="SAM" id="SignalP"/>
    </source>
</evidence>
<evidence type="ECO:0000313" key="4">
    <source>
        <dbReference type="EMBL" id="GIG05981.1"/>
    </source>
</evidence>
<dbReference type="RefSeq" id="WP_239167350.1">
    <property type="nucleotide sequence ID" value="NZ_BONI01000019.1"/>
</dbReference>
<keyword evidence="5" id="KW-1185">Reference proteome</keyword>
<dbReference type="AlphaFoldDB" id="A0A8J3P8R6"/>
<gene>
    <name evidence="4" type="ORF">Cco03nite_26810</name>
</gene>
<evidence type="ECO:0000256" key="1">
    <source>
        <dbReference type="ARBA" id="ARBA00022729"/>
    </source>
</evidence>
<dbReference type="InterPro" id="IPR013517">
    <property type="entry name" value="FG-GAP"/>
</dbReference>
<feature type="domain" description="DUF4185" evidence="3">
    <location>
        <begin position="56"/>
        <end position="368"/>
    </location>
</feature>
<feature type="chain" id="PRO_5035208782" description="DUF4185 domain-containing protein" evidence="2">
    <location>
        <begin position="30"/>
        <end position="689"/>
    </location>
</feature>
<dbReference type="InterPro" id="IPR028994">
    <property type="entry name" value="Integrin_alpha_N"/>
</dbReference>
<comment type="caution">
    <text evidence="4">The sequence shown here is derived from an EMBL/GenBank/DDBJ whole genome shotgun (WGS) entry which is preliminary data.</text>
</comment>
<dbReference type="Gene3D" id="2.40.128.340">
    <property type="match status" value="2"/>
</dbReference>
<evidence type="ECO:0000313" key="5">
    <source>
        <dbReference type="Proteomes" id="UP000630887"/>
    </source>
</evidence>
<dbReference type="PANTHER" id="PTHR46580">
    <property type="entry name" value="SENSOR KINASE-RELATED"/>
    <property type="match status" value="1"/>
</dbReference>
<dbReference type="Pfam" id="PF13810">
    <property type="entry name" value="DUF4185"/>
    <property type="match status" value="1"/>
</dbReference>
<reference evidence="4 5" key="1">
    <citation type="submission" date="2021-01" db="EMBL/GenBank/DDBJ databases">
        <title>Whole genome shotgun sequence of Catellatospora coxensis NBRC 107359.</title>
        <authorList>
            <person name="Komaki H."/>
            <person name="Tamura T."/>
        </authorList>
    </citation>
    <scope>NUCLEOTIDE SEQUENCE [LARGE SCALE GENOMIC DNA]</scope>
    <source>
        <strain evidence="4 5">NBRC 107359</strain>
    </source>
</reference>
<proteinExistence type="predicted"/>
<dbReference type="SUPFAM" id="SSF69318">
    <property type="entry name" value="Integrin alpha N-terminal domain"/>
    <property type="match status" value="1"/>
</dbReference>